<gene>
    <name evidence="5" type="ORF">HCZ30_00030</name>
</gene>
<sequence length="300" mass="32040">MKRFVSIGECMVELSGGTDDLWRMGIAGDTLNTAWYARASLPDDWRVSYGTVIGCDTFSTKVPAFLTANGLHTDALFTHPTRSIGLYAISLTNGERSFSYWRDTSAAKTLADDPAMLEAMTENAEMVHISGITLAILSAQGRQNLIAHMLDCRTRGVKIVLDPNIRLRLWDDAETAKQILTAAAQAADIILPSFDDEAALFGDASPQETCQRYLDAGAKTVVVKNGSGAMIVHDNGKSFPIDGLEMVDPIDTTGAGDSFNGAFLAALLQGQSILGAVHAGHAMAAKVVMHHGALIPMDAL</sequence>
<evidence type="ECO:0000256" key="2">
    <source>
        <dbReference type="ARBA" id="ARBA00022679"/>
    </source>
</evidence>
<proteinExistence type="inferred from homology"/>
<keyword evidence="3 5" id="KW-0418">Kinase</keyword>
<dbReference type="PANTHER" id="PTHR43085">
    <property type="entry name" value="HEXOKINASE FAMILY MEMBER"/>
    <property type="match status" value="1"/>
</dbReference>
<reference evidence="5 6" key="1">
    <citation type="submission" date="2020-03" db="EMBL/GenBank/DDBJ databases">
        <title>Bacterial isolates of synthetic phycosphere.</title>
        <authorList>
            <person name="Fu H."/>
            <person name="Moran M.A."/>
        </authorList>
    </citation>
    <scope>NUCLEOTIDE SEQUENCE [LARGE SCALE GENOMIC DNA]</scope>
    <source>
        <strain evidence="5 6">HF1</strain>
    </source>
</reference>
<dbReference type="InterPro" id="IPR050306">
    <property type="entry name" value="PfkB_Carbo_kinase"/>
</dbReference>
<dbReference type="InterPro" id="IPR029056">
    <property type="entry name" value="Ribokinase-like"/>
</dbReference>
<dbReference type="EMBL" id="JAATOP010000001">
    <property type="protein sequence ID" value="NIY70816.1"/>
    <property type="molecule type" value="Genomic_DNA"/>
</dbReference>
<protein>
    <submittedName>
        <fullName evidence="5">Sugar kinase</fullName>
    </submittedName>
</protein>
<dbReference type="Pfam" id="PF00294">
    <property type="entry name" value="PfkB"/>
    <property type="match status" value="1"/>
</dbReference>
<evidence type="ECO:0000313" key="6">
    <source>
        <dbReference type="Proteomes" id="UP000709466"/>
    </source>
</evidence>
<feature type="domain" description="Carbohydrate kinase PfkB" evidence="4">
    <location>
        <begin position="1"/>
        <end position="298"/>
    </location>
</feature>
<accession>A0ABX0VUF0</accession>
<evidence type="ECO:0000313" key="5">
    <source>
        <dbReference type="EMBL" id="NIY70816.1"/>
    </source>
</evidence>
<dbReference type="CDD" id="cd01166">
    <property type="entry name" value="KdgK"/>
    <property type="match status" value="1"/>
</dbReference>
<dbReference type="GO" id="GO:0016301">
    <property type="term" value="F:kinase activity"/>
    <property type="evidence" value="ECO:0007669"/>
    <property type="project" value="UniProtKB-KW"/>
</dbReference>
<comment type="caution">
    <text evidence="5">The sequence shown here is derived from an EMBL/GenBank/DDBJ whole genome shotgun (WGS) entry which is preliminary data.</text>
</comment>
<keyword evidence="6" id="KW-1185">Reference proteome</keyword>
<comment type="similarity">
    <text evidence="1">Belongs to the carbohydrate kinase PfkB family.</text>
</comment>
<dbReference type="Proteomes" id="UP000709466">
    <property type="component" value="Unassembled WGS sequence"/>
</dbReference>
<dbReference type="PROSITE" id="PS00584">
    <property type="entry name" value="PFKB_KINASES_2"/>
    <property type="match status" value="1"/>
</dbReference>
<dbReference type="InterPro" id="IPR011611">
    <property type="entry name" value="PfkB_dom"/>
</dbReference>
<dbReference type="SUPFAM" id="SSF53613">
    <property type="entry name" value="Ribokinase-like"/>
    <property type="match status" value="1"/>
</dbReference>
<dbReference type="PANTHER" id="PTHR43085:SF15">
    <property type="entry name" value="2-DEHYDRO-3-DEOXYGLUCONOKINASE"/>
    <property type="match status" value="1"/>
</dbReference>
<dbReference type="RefSeq" id="WP_167635713.1">
    <property type="nucleotide sequence ID" value="NZ_JAATOP010000001.1"/>
</dbReference>
<dbReference type="Gene3D" id="3.40.1190.20">
    <property type="match status" value="1"/>
</dbReference>
<evidence type="ECO:0000256" key="1">
    <source>
        <dbReference type="ARBA" id="ARBA00010688"/>
    </source>
</evidence>
<evidence type="ECO:0000259" key="4">
    <source>
        <dbReference type="Pfam" id="PF00294"/>
    </source>
</evidence>
<evidence type="ECO:0000256" key="3">
    <source>
        <dbReference type="ARBA" id="ARBA00022777"/>
    </source>
</evidence>
<keyword evidence="2" id="KW-0808">Transferase</keyword>
<dbReference type="InterPro" id="IPR002173">
    <property type="entry name" value="Carboh/pur_kinase_PfkB_CS"/>
</dbReference>
<organism evidence="5 6">
    <name type="scientific">Marivivens donghaensis</name>
    <dbReference type="NCBI Taxonomy" id="1699413"/>
    <lineage>
        <taxon>Bacteria</taxon>
        <taxon>Pseudomonadati</taxon>
        <taxon>Pseudomonadota</taxon>
        <taxon>Alphaproteobacteria</taxon>
        <taxon>Rhodobacterales</taxon>
        <taxon>Paracoccaceae</taxon>
        <taxon>Marivivens group</taxon>
        <taxon>Marivivens</taxon>
    </lineage>
</organism>
<name>A0ABX0VUF0_9RHOB</name>